<keyword evidence="1" id="KW-0732">Signal</keyword>
<evidence type="ECO:0000313" key="3">
    <source>
        <dbReference type="Proteomes" id="UP000216779"/>
    </source>
</evidence>
<proteinExistence type="predicted"/>
<comment type="caution">
    <text evidence="2">The sequence shown here is derived from an EMBL/GenBank/DDBJ whole genome shotgun (WGS) entry which is preliminary data.</text>
</comment>
<evidence type="ECO:0000313" key="2">
    <source>
        <dbReference type="EMBL" id="OYV74418.1"/>
    </source>
</evidence>
<organism evidence="2 3">
    <name type="scientific">Acidithiobacillus ferrivorans</name>
    <dbReference type="NCBI Taxonomy" id="160808"/>
    <lineage>
        <taxon>Bacteria</taxon>
        <taxon>Pseudomonadati</taxon>
        <taxon>Pseudomonadota</taxon>
        <taxon>Acidithiobacillia</taxon>
        <taxon>Acidithiobacillales</taxon>
        <taxon>Acidithiobacillaceae</taxon>
        <taxon>Acidithiobacillus</taxon>
    </lineage>
</organism>
<gene>
    <name evidence="2" type="ORF">B7Z70_12000</name>
</gene>
<feature type="non-terminal residue" evidence="2">
    <location>
        <position position="77"/>
    </location>
</feature>
<dbReference type="Proteomes" id="UP000216779">
    <property type="component" value="Unassembled WGS sequence"/>
</dbReference>
<accession>A0A257SME9</accession>
<sequence length="77" mass="8002">MRAHHDFTKCSLLAACGAVLLVLSIPLAEAQTAPKADLEDVATTHPTDLTTAKLENTIGTRCALGDGVPQNYGLAAQ</sequence>
<dbReference type="EMBL" id="NCBC01000570">
    <property type="protein sequence ID" value="OYV74418.1"/>
    <property type="molecule type" value="Genomic_DNA"/>
</dbReference>
<feature type="chain" id="PRO_5012220485" evidence="1">
    <location>
        <begin position="31"/>
        <end position="77"/>
    </location>
</feature>
<evidence type="ECO:0000256" key="1">
    <source>
        <dbReference type="SAM" id="SignalP"/>
    </source>
</evidence>
<protein>
    <submittedName>
        <fullName evidence="2">Uncharacterized protein</fullName>
    </submittedName>
</protein>
<reference evidence="2 3" key="1">
    <citation type="submission" date="2017-03" db="EMBL/GenBank/DDBJ databases">
        <title>Lifting the veil on microbial sulfur biogeochemistry in mining wastewaters.</title>
        <authorList>
            <person name="Kantor R.S."/>
            <person name="Colenbrander Nelson T."/>
            <person name="Marshall S."/>
            <person name="Bennett D."/>
            <person name="Apte S."/>
            <person name="Camacho D."/>
            <person name="Thomas B.C."/>
            <person name="Warren L.A."/>
            <person name="Banfield J.F."/>
        </authorList>
    </citation>
    <scope>NUCLEOTIDE SEQUENCE [LARGE SCALE GENOMIC DNA]</scope>
    <source>
        <strain evidence="2">21-59-9</strain>
    </source>
</reference>
<name>A0A257SME9_9PROT</name>
<feature type="signal peptide" evidence="1">
    <location>
        <begin position="1"/>
        <end position="30"/>
    </location>
</feature>
<dbReference type="AlphaFoldDB" id="A0A257SME9"/>